<evidence type="ECO:0000313" key="3">
    <source>
        <dbReference type="Proteomes" id="UP001305779"/>
    </source>
</evidence>
<accession>A0ABR0EUN6</accession>
<protein>
    <submittedName>
        <fullName evidence="2">Uncharacterized protein</fullName>
    </submittedName>
</protein>
<gene>
    <name evidence="2" type="ORF">PRZ48_003300</name>
</gene>
<reference evidence="2 3" key="1">
    <citation type="journal article" date="2023" name="G3 (Bethesda)">
        <title>A chromosome-level genome assembly of Zasmidium syzygii isolated from banana leaves.</title>
        <authorList>
            <person name="van Westerhoven A.C."/>
            <person name="Mehrabi R."/>
            <person name="Talebi R."/>
            <person name="Steentjes M.B.F."/>
            <person name="Corcolon B."/>
            <person name="Chong P.A."/>
            <person name="Kema G.H.J."/>
            <person name="Seidl M.F."/>
        </authorList>
    </citation>
    <scope>NUCLEOTIDE SEQUENCE [LARGE SCALE GENOMIC DNA]</scope>
    <source>
        <strain evidence="2 3">P124</strain>
    </source>
</reference>
<evidence type="ECO:0000313" key="2">
    <source>
        <dbReference type="EMBL" id="KAK4505337.1"/>
    </source>
</evidence>
<feature type="region of interest" description="Disordered" evidence="1">
    <location>
        <begin position="428"/>
        <end position="464"/>
    </location>
</feature>
<name>A0ABR0EUN6_ZASCE</name>
<feature type="compositionally biased region" description="Polar residues" evidence="1">
    <location>
        <begin position="289"/>
        <end position="302"/>
    </location>
</feature>
<feature type="compositionally biased region" description="Low complexity" evidence="1">
    <location>
        <begin position="218"/>
        <end position="227"/>
    </location>
</feature>
<proteinExistence type="predicted"/>
<organism evidence="2 3">
    <name type="scientific">Zasmidium cellare</name>
    <name type="common">Wine cellar mold</name>
    <name type="synonym">Racodium cellare</name>
    <dbReference type="NCBI Taxonomy" id="395010"/>
    <lineage>
        <taxon>Eukaryota</taxon>
        <taxon>Fungi</taxon>
        <taxon>Dikarya</taxon>
        <taxon>Ascomycota</taxon>
        <taxon>Pezizomycotina</taxon>
        <taxon>Dothideomycetes</taxon>
        <taxon>Dothideomycetidae</taxon>
        <taxon>Mycosphaerellales</taxon>
        <taxon>Mycosphaerellaceae</taxon>
        <taxon>Zasmidium</taxon>
    </lineage>
</organism>
<dbReference type="EMBL" id="JAXOVC010000002">
    <property type="protein sequence ID" value="KAK4505337.1"/>
    <property type="molecule type" value="Genomic_DNA"/>
</dbReference>
<sequence length="486" mass="49244">MVTGGGSSYFSSISGPELPATSWTWRSAYSRVTVGTVYVTVDQVNSQTVTSTSYNSDQLQYITSGTLTGSDALHSRTDTNAAGTVTGVIYDGSERLTVTKTYSTLPFQQPIPTTTASIEPDDPNGLYYQLVPATHNAAPAEIAQFWKGPNFPLSYDGCHYAMCPDSNISIPAPAYSATWQNAQAYLLATSTTTLSSIDLNGGGGGGGPTTTPEAQHGPTTTPTNTPPQADQDSQVGNTTPPPPPPTHSEQAPSTPTDPLPPPNQDSQQGGNPPESTPTYEGPGVILNPGASTPGQQAPSGGEQQPPAPVITIGASAITPNSADQYIVAGQTLAPGSAIEVSGTTYSLPSGGSQLVVGTETQHIGPAVTESPNGPSNSLPTFNVGGSSVTANSASQYVVGGQTLAPGSAIVVSGTTISLASGGSQLVVGSSTVSGPSDTAATTTTSASSSSSSSQTPATQTNGATRDMRISLPQVCLMMVLLLFLTV</sequence>
<feature type="compositionally biased region" description="Low complexity" evidence="1">
    <location>
        <begin position="438"/>
        <end position="460"/>
    </location>
</feature>
<evidence type="ECO:0000256" key="1">
    <source>
        <dbReference type="SAM" id="MobiDB-lite"/>
    </source>
</evidence>
<keyword evidence="3" id="KW-1185">Reference proteome</keyword>
<dbReference type="Proteomes" id="UP001305779">
    <property type="component" value="Unassembled WGS sequence"/>
</dbReference>
<comment type="caution">
    <text evidence="2">The sequence shown here is derived from an EMBL/GenBank/DDBJ whole genome shotgun (WGS) entry which is preliminary data.</text>
</comment>
<feature type="compositionally biased region" description="Polar residues" evidence="1">
    <location>
        <begin position="228"/>
        <end position="237"/>
    </location>
</feature>
<feature type="region of interest" description="Disordered" evidence="1">
    <location>
        <begin position="197"/>
        <end position="308"/>
    </location>
</feature>